<proteinExistence type="predicted"/>
<reference evidence="1" key="2">
    <citation type="journal article" date="2015" name="Fish Shellfish Immunol.">
        <title>Early steps in the European eel (Anguilla anguilla)-Vibrio vulnificus interaction in the gills: Role of the RtxA13 toxin.</title>
        <authorList>
            <person name="Callol A."/>
            <person name="Pajuelo D."/>
            <person name="Ebbesson L."/>
            <person name="Teles M."/>
            <person name="MacKenzie S."/>
            <person name="Amaro C."/>
        </authorList>
    </citation>
    <scope>NUCLEOTIDE SEQUENCE</scope>
</reference>
<dbReference type="EMBL" id="GBXM01008851">
    <property type="protein sequence ID" value="JAH99726.1"/>
    <property type="molecule type" value="Transcribed_RNA"/>
</dbReference>
<evidence type="ECO:0000313" key="1">
    <source>
        <dbReference type="EMBL" id="JAH99726.1"/>
    </source>
</evidence>
<sequence>MPLKTVCGQQIVKLFYLPALVFVRETFLHLQVTPGFCYSHLAYEPKHCVYYLHNDVWLCVAFVSQIQVH</sequence>
<reference evidence="1" key="1">
    <citation type="submission" date="2014-11" db="EMBL/GenBank/DDBJ databases">
        <authorList>
            <person name="Amaro Gonzalez C."/>
        </authorList>
    </citation>
    <scope>NUCLEOTIDE SEQUENCE</scope>
</reference>
<accession>A0A0E9XBC5</accession>
<name>A0A0E9XBC5_ANGAN</name>
<dbReference type="AlphaFoldDB" id="A0A0E9XBC5"/>
<protein>
    <submittedName>
        <fullName evidence="1">Uncharacterized protein</fullName>
    </submittedName>
</protein>
<organism evidence="1">
    <name type="scientific">Anguilla anguilla</name>
    <name type="common">European freshwater eel</name>
    <name type="synonym">Muraena anguilla</name>
    <dbReference type="NCBI Taxonomy" id="7936"/>
    <lineage>
        <taxon>Eukaryota</taxon>
        <taxon>Metazoa</taxon>
        <taxon>Chordata</taxon>
        <taxon>Craniata</taxon>
        <taxon>Vertebrata</taxon>
        <taxon>Euteleostomi</taxon>
        <taxon>Actinopterygii</taxon>
        <taxon>Neopterygii</taxon>
        <taxon>Teleostei</taxon>
        <taxon>Anguilliformes</taxon>
        <taxon>Anguillidae</taxon>
        <taxon>Anguilla</taxon>
    </lineage>
</organism>